<dbReference type="PANTHER" id="PTHR12596">
    <property type="entry name" value="EXPORTIN 4,7-RELATED"/>
    <property type="match status" value="1"/>
</dbReference>
<dbReference type="Proteomes" id="UP000708208">
    <property type="component" value="Unassembled WGS sequence"/>
</dbReference>
<feature type="domain" description="Importin N-terminal" evidence="8">
    <location>
        <begin position="66"/>
        <end position="132"/>
    </location>
</feature>
<gene>
    <name evidence="9" type="ORF">AFUS01_LOCUS34201</name>
</gene>
<dbReference type="GO" id="GO:0005049">
    <property type="term" value="F:nuclear export signal receptor activity"/>
    <property type="evidence" value="ECO:0007669"/>
    <property type="project" value="InterPro"/>
</dbReference>
<keyword evidence="6" id="KW-0653">Protein transport</keyword>
<protein>
    <recommendedName>
        <fullName evidence="8">Importin N-terminal domain-containing protein</fullName>
    </recommendedName>
</protein>
<evidence type="ECO:0000256" key="5">
    <source>
        <dbReference type="ARBA" id="ARBA00022490"/>
    </source>
</evidence>
<dbReference type="FunFam" id="1.25.10.10:FF:000042">
    <property type="entry name" value="exportin-7 isoform X1"/>
    <property type="match status" value="1"/>
</dbReference>
<dbReference type="SMART" id="SM00913">
    <property type="entry name" value="IBN_N"/>
    <property type="match status" value="1"/>
</dbReference>
<dbReference type="GO" id="GO:0005643">
    <property type="term" value="C:nuclear pore"/>
    <property type="evidence" value="ECO:0007669"/>
    <property type="project" value="TreeGrafter"/>
</dbReference>
<dbReference type="InterPro" id="IPR001494">
    <property type="entry name" value="Importin-beta_N"/>
</dbReference>
<dbReference type="GO" id="GO:0005737">
    <property type="term" value="C:cytoplasm"/>
    <property type="evidence" value="ECO:0007669"/>
    <property type="project" value="UniProtKB-SubCell"/>
</dbReference>
<dbReference type="Pfam" id="PF03810">
    <property type="entry name" value="IBN_N"/>
    <property type="match status" value="1"/>
</dbReference>
<keyword evidence="5" id="KW-0963">Cytoplasm</keyword>
<comment type="subcellular location">
    <subcellularLocation>
        <location evidence="2">Cytoplasm</location>
    </subcellularLocation>
    <subcellularLocation>
        <location evidence="1">Nucleus</location>
    </subcellularLocation>
</comment>
<name>A0A8J2L056_9HEXA</name>
<evidence type="ECO:0000313" key="9">
    <source>
        <dbReference type="EMBL" id="CAG7824018.1"/>
    </source>
</evidence>
<organism evidence="9 10">
    <name type="scientific">Allacma fusca</name>
    <dbReference type="NCBI Taxonomy" id="39272"/>
    <lineage>
        <taxon>Eukaryota</taxon>
        <taxon>Metazoa</taxon>
        <taxon>Ecdysozoa</taxon>
        <taxon>Arthropoda</taxon>
        <taxon>Hexapoda</taxon>
        <taxon>Collembola</taxon>
        <taxon>Symphypleona</taxon>
        <taxon>Sminthuridae</taxon>
        <taxon>Allacma</taxon>
    </lineage>
</organism>
<sequence length="1134" mass="129565">MLLRNLNTTLGGASGEVLFIPRITSNDGDYPFVSKRRQVPIREIQQLEILCKHLYESNDPAQRNEAEKTLVNFQNSPDSLARCQMLLERASSSYAQLLAATTLTKLVSRPAQIISLQQRVQIRNYILSYLASRIKLDAYVVQALTTLFARITKFGWFDTDKDEFVFRNVIGDVSSFLQGSVEHCTAGVQLLSVLTSEMNQVSEADASRSLTKHRKIASSFRDQQLFEIFRLCCTLLKTALDSRKTLNFDDGLQHSLMNQLLRLAHNCLTFDFIGTSTDESSDDLCTVQIPTNWRPAFLDFTTLQLFFDLYHTLPASLSPMALSCLVQIASVRRSLFSNAERAKFLTQLVNGVKNILQNPHGLSDTNNYHEFCRLLARLKSNYQLGELVLVESYPDAIQLIAKFTIDSLRQMLQVAPNSVHYLLSLWQRMVASVPYVKATEPHMLETYTPEVTRAYITSRIDSVAICIREGTDDPLDDTAMVTQQLEQLSVIGRCEYQKTCSLIVQLFDQSAQSYQDLLQRRSPTPVDLAIQEGQLTWLVYIIGAAIGGRVSFNTNEEHDSMDGELVCRVLQLMQLTDSRLTQEGCERLELAFLSFFEQFRKIYVGDQVQKASKVYRRLSEVLGLTDETMVLSVFIRKIITNLKYWSRCEAILSKTLTLLNDLSVGYNSVRKLVKLDEVQFMLNNHTGEHFPFLGLNQNVNDLRFRTVFYTALGRLLMVDLGEDEDKFHTFMVPLTAAMETVGQLLSNAENNLFRSEEAKWSVVGLARDLRGIVFAFNTRTSYMMFFDWIYPTYTPILQRAMELWYHDPHVTTPILKLFAELVQNRSQRLQFDVCSPNGILLFREASKMICSYGNRILTVEVPKTQLYPLKLKGISVCFLMLKAALCGNYVNFGVFRLYGDEALDNVLNCFVKLLLSIPLSDLMDYPKLSQTYYVLLECVAQDHMNFLASLDPNMFLYILSSISEGLAAIDTMVCAGCCATLDHIVTYLFKQWTFKNKKMSRIMPLSSNERVLQTVEQHPEILQQMLATVLNIVMFEDCRNQWSMSRPLLGLILLNEEYFGQLRETVVRNQPPEKQAAMVQWFESLMDGIERNLLTKNRDRFTQNLAMFRRDINESLKGPNTNTNVPNVSDMMTC</sequence>
<keyword evidence="4" id="KW-0813">Transport</keyword>
<evidence type="ECO:0000256" key="4">
    <source>
        <dbReference type="ARBA" id="ARBA00022448"/>
    </source>
</evidence>
<dbReference type="GO" id="GO:0006611">
    <property type="term" value="P:protein export from nucleus"/>
    <property type="evidence" value="ECO:0007669"/>
    <property type="project" value="TreeGrafter"/>
</dbReference>
<comment type="caution">
    <text evidence="9">The sequence shown here is derived from an EMBL/GenBank/DDBJ whole genome shotgun (WGS) entry which is preliminary data.</text>
</comment>
<dbReference type="FunFam" id="1.25.10.10:FF:000554">
    <property type="entry name" value="Exportin-7"/>
    <property type="match status" value="1"/>
</dbReference>
<dbReference type="Pfam" id="PF25795">
    <property type="entry name" value="TPR_XPO7"/>
    <property type="match status" value="1"/>
</dbReference>
<dbReference type="AlphaFoldDB" id="A0A8J2L056"/>
<evidence type="ECO:0000256" key="2">
    <source>
        <dbReference type="ARBA" id="ARBA00004496"/>
    </source>
</evidence>
<accession>A0A8J2L056</accession>
<evidence type="ECO:0000256" key="1">
    <source>
        <dbReference type="ARBA" id="ARBA00004123"/>
    </source>
</evidence>
<dbReference type="GO" id="GO:0031267">
    <property type="term" value="F:small GTPase binding"/>
    <property type="evidence" value="ECO:0007669"/>
    <property type="project" value="InterPro"/>
</dbReference>
<keyword evidence="7" id="KW-0539">Nucleus</keyword>
<proteinExistence type="inferred from homology"/>
<dbReference type="EMBL" id="CAJVCH010531439">
    <property type="protein sequence ID" value="CAG7824018.1"/>
    <property type="molecule type" value="Genomic_DNA"/>
</dbReference>
<evidence type="ECO:0000256" key="7">
    <source>
        <dbReference type="ARBA" id="ARBA00023242"/>
    </source>
</evidence>
<dbReference type="PROSITE" id="PS50166">
    <property type="entry name" value="IMPORTIN_B_NT"/>
    <property type="match status" value="1"/>
</dbReference>
<evidence type="ECO:0000313" key="10">
    <source>
        <dbReference type="Proteomes" id="UP000708208"/>
    </source>
</evidence>
<dbReference type="OrthoDB" id="244158at2759"/>
<evidence type="ECO:0000256" key="3">
    <source>
        <dbReference type="ARBA" id="ARBA00009466"/>
    </source>
</evidence>
<keyword evidence="10" id="KW-1185">Reference proteome</keyword>
<evidence type="ECO:0000256" key="6">
    <source>
        <dbReference type="ARBA" id="ARBA00022927"/>
    </source>
</evidence>
<comment type="similarity">
    <text evidence="3">Belongs to the exportin family.</text>
</comment>
<evidence type="ECO:0000259" key="8">
    <source>
        <dbReference type="PROSITE" id="PS50166"/>
    </source>
</evidence>
<reference evidence="9" key="1">
    <citation type="submission" date="2021-06" db="EMBL/GenBank/DDBJ databases">
        <authorList>
            <person name="Hodson N. C."/>
            <person name="Mongue J. A."/>
            <person name="Jaron S. K."/>
        </authorList>
    </citation>
    <scope>NUCLEOTIDE SEQUENCE</scope>
</reference>
<dbReference type="InterPro" id="IPR057947">
    <property type="entry name" value="TPR_XPO7/RBP17"/>
</dbReference>
<dbReference type="PANTHER" id="PTHR12596:SF2">
    <property type="entry name" value="EXPORTIN-7 ISOFORM X1"/>
    <property type="match status" value="1"/>
</dbReference>
<dbReference type="InterPro" id="IPR044189">
    <property type="entry name" value="XPO4/7-like"/>
</dbReference>